<keyword evidence="10" id="KW-1185">Reference proteome</keyword>
<evidence type="ECO:0000313" key="10">
    <source>
        <dbReference type="Proteomes" id="UP000181936"/>
    </source>
</evidence>
<evidence type="ECO:0000256" key="2">
    <source>
        <dbReference type="ARBA" id="ARBA00007998"/>
    </source>
</evidence>
<feature type="transmembrane region" description="Helical" evidence="8">
    <location>
        <begin position="145"/>
        <end position="167"/>
    </location>
</feature>
<feature type="transmembrane region" description="Helical" evidence="8">
    <location>
        <begin position="38"/>
        <end position="59"/>
    </location>
</feature>
<feature type="transmembrane region" description="Helical" evidence="8">
    <location>
        <begin position="187"/>
        <end position="209"/>
    </location>
</feature>
<keyword evidence="3" id="KW-0813">Transport</keyword>
<dbReference type="InterPro" id="IPR004761">
    <property type="entry name" value="Spore_GerAB"/>
</dbReference>
<feature type="transmembrane region" description="Helical" evidence="8">
    <location>
        <begin position="116"/>
        <end position="133"/>
    </location>
</feature>
<feature type="transmembrane region" description="Helical" evidence="8">
    <location>
        <begin position="339"/>
        <end position="359"/>
    </location>
</feature>
<comment type="subcellular location">
    <subcellularLocation>
        <location evidence="1">Membrane</location>
        <topology evidence="1">Multi-pass membrane protein</topology>
    </subcellularLocation>
</comment>
<reference evidence="9 10" key="1">
    <citation type="journal article" date="2016" name="Sci. Rep.">
        <title>Complete genome sequence and transcriptomic analysis of a novel marine strain Bacillus weihaiensis reveals the mechanism of brown algae degradation.</title>
        <authorList>
            <person name="Zhu Y."/>
            <person name="Chen P."/>
            <person name="Bao Y."/>
            <person name="Men Y."/>
            <person name="Zeng Y."/>
            <person name="Yang J."/>
            <person name="Sun J."/>
            <person name="Sun Y."/>
        </authorList>
    </citation>
    <scope>NUCLEOTIDE SEQUENCE [LARGE SCALE GENOMIC DNA]</scope>
    <source>
        <strain evidence="9 10">Alg07</strain>
    </source>
</reference>
<gene>
    <name evidence="9" type="ORF">A9C19_17695</name>
</gene>
<organism evidence="9 10">
    <name type="scientific">Bacillus weihaiensis</name>
    <dbReference type="NCBI Taxonomy" id="1547283"/>
    <lineage>
        <taxon>Bacteria</taxon>
        <taxon>Bacillati</taxon>
        <taxon>Bacillota</taxon>
        <taxon>Bacilli</taxon>
        <taxon>Bacillales</taxon>
        <taxon>Bacillaceae</taxon>
        <taxon>Bacillus</taxon>
    </lineage>
</organism>
<dbReference type="OrthoDB" id="1891864at2"/>
<name>A0A1L3MVN5_9BACI</name>
<keyword evidence="6 8" id="KW-1133">Transmembrane helix</keyword>
<evidence type="ECO:0000256" key="8">
    <source>
        <dbReference type="SAM" id="Phobius"/>
    </source>
</evidence>
<feature type="transmembrane region" description="Helical" evidence="8">
    <location>
        <begin position="221"/>
        <end position="243"/>
    </location>
</feature>
<dbReference type="Proteomes" id="UP000181936">
    <property type="component" value="Chromosome"/>
</dbReference>
<evidence type="ECO:0000256" key="1">
    <source>
        <dbReference type="ARBA" id="ARBA00004141"/>
    </source>
</evidence>
<dbReference type="PANTHER" id="PTHR34975:SF2">
    <property type="entry name" value="SPORE GERMINATION PROTEIN A2"/>
    <property type="match status" value="1"/>
</dbReference>
<comment type="similarity">
    <text evidence="2">Belongs to the amino acid-polyamine-organocation (APC) superfamily. Spore germination protein (SGP) (TC 2.A.3.9) family.</text>
</comment>
<feature type="transmembrane region" description="Helical" evidence="8">
    <location>
        <begin position="79"/>
        <end position="96"/>
    </location>
</feature>
<dbReference type="PANTHER" id="PTHR34975">
    <property type="entry name" value="SPORE GERMINATION PROTEIN A2"/>
    <property type="match status" value="1"/>
</dbReference>
<dbReference type="GO" id="GO:0009847">
    <property type="term" value="P:spore germination"/>
    <property type="evidence" value="ECO:0007669"/>
    <property type="project" value="InterPro"/>
</dbReference>
<dbReference type="NCBIfam" id="TIGR00912">
    <property type="entry name" value="2A0309"/>
    <property type="match status" value="1"/>
</dbReference>
<evidence type="ECO:0000256" key="5">
    <source>
        <dbReference type="ARBA" id="ARBA00022692"/>
    </source>
</evidence>
<keyword evidence="5 8" id="KW-0812">Transmembrane</keyword>
<feature type="transmembrane region" description="Helical" evidence="8">
    <location>
        <begin position="12"/>
        <end position="32"/>
    </location>
</feature>
<dbReference type="STRING" id="1547283.A9C19_17695"/>
<evidence type="ECO:0000256" key="4">
    <source>
        <dbReference type="ARBA" id="ARBA00022544"/>
    </source>
</evidence>
<feature type="transmembrane region" description="Helical" evidence="8">
    <location>
        <begin position="304"/>
        <end position="327"/>
    </location>
</feature>
<keyword evidence="7 8" id="KW-0472">Membrane</keyword>
<keyword evidence="4" id="KW-0309">Germination</keyword>
<evidence type="ECO:0000256" key="7">
    <source>
        <dbReference type="ARBA" id="ARBA00023136"/>
    </source>
</evidence>
<accession>A0A1L3MVN5</accession>
<evidence type="ECO:0000256" key="3">
    <source>
        <dbReference type="ARBA" id="ARBA00022448"/>
    </source>
</evidence>
<dbReference type="AlphaFoldDB" id="A0A1L3MVN5"/>
<sequence length="372" mass="41886">MNKIVERISLWQLYIVIVCFQIGSAALVGIGNQAKQDAWIAVLLATFIGIGTILFYVFLLSRAPGKNLFELFDYCFGKYIGKALTFVYVIFFFYTASRVLRDFCELLVSTIFEETPIELVAITMMLVIVYMLQHGLEVLGRTSEVFFPYVVTFIVLIGLGILFSGGIEFDRLLPILPEGFTPIMKAIFPDLLTFPFGEVIAFALIIPYVGKEKHVKKVSAVAVLTSGLLLTYGSVVQITTLGADLKERSSFPLLSASREISLLNFIERVDLVVVFFVMFGIIVKVSVFFYGGLKGLEHIMNRPYRTLTFSMGTIIAFFSIIISGSFVEHLEEGLKITTLYFHLPTQFFIPIAMLPILIWKTRKKQQKKETSS</sequence>
<proteinExistence type="inferred from homology"/>
<dbReference type="Pfam" id="PF03845">
    <property type="entry name" value="Spore_permease"/>
    <property type="match status" value="1"/>
</dbReference>
<dbReference type="EMBL" id="CP016020">
    <property type="protein sequence ID" value="APH06417.1"/>
    <property type="molecule type" value="Genomic_DNA"/>
</dbReference>
<dbReference type="GO" id="GO:0016020">
    <property type="term" value="C:membrane"/>
    <property type="evidence" value="ECO:0007669"/>
    <property type="project" value="UniProtKB-SubCell"/>
</dbReference>
<feature type="transmembrane region" description="Helical" evidence="8">
    <location>
        <begin position="271"/>
        <end position="292"/>
    </location>
</feature>
<evidence type="ECO:0000256" key="6">
    <source>
        <dbReference type="ARBA" id="ARBA00022989"/>
    </source>
</evidence>
<protein>
    <submittedName>
        <fullName evidence="9">Spore gernimation protein KC</fullName>
    </submittedName>
</protein>
<evidence type="ECO:0000313" key="9">
    <source>
        <dbReference type="EMBL" id="APH06417.1"/>
    </source>
</evidence>
<dbReference type="RefSeq" id="WP_072581217.1">
    <property type="nucleotide sequence ID" value="NZ_CP016020.1"/>
</dbReference>
<dbReference type="KEGG" id="bwh:A9C19_17695"/>